<keyword evidence="1" id="KW-0378">Hydrolase</keyword>
<dbReference type="InterPro" id="IPR049573">
    <property type="entry name" value="PTPDC1_PTP"/>
</dbReference>
<feature type="domain" description="Tyrosine specific protein phosphatases" evidence="6">
    <location>
        <begin position="165"/>
        <end position="232"/>
    </location>
</feature>
<protein>
    <submittedName>
        <fullName evidence="8">Protein tyrosine phosphatase domain-containing protein 1</fullName>
    </submittedName>
</protein>
<feature type="region of interest" description="Disordered" evidence="4">
    <location>
        <begin position="334"/>
        <end position="445"/>
    </location>
</feature>
<feature type="compositionally biased region" description="Polar residues" evidence="4">
    <location>
        <begin position="410"/>
        <end position="425"/>
    </location>
</feature>
<keyword evidence="3" id="KW-0175">Coiled coil</keyword>
<dbReference type="Proteomes" id="UP000694888">
    <property type="component" value="Unplaced"/>
</dbReference>
<feature type="coiled-coil region" evidence="3">
    <location>
        <begin position="455"/>
        <end position="483"/>
    </location>
</feature>
<sequence length="662" mass="75585">MNPDPDEHVYPGHEDLQWGGGIKEKNREKKPSSRYWAISEQARKMIPGESQCKMFCGGKACKYCTAELWTPEQQAVKGLYSEWVTDNILAMARPSNLNIDKYKMIEQFKELGIQTVINLQEPGEHVYCGYGNDSGGFSYSTHNLMEAGLFFYNFAMQDYGVAPMSTLLDIVKVMQFAVSQGKVAVHCHAGLGRTGLIIACYLIYNNRVKASKSIQYVRSRRKGSIQTKQQVKTCHEFEQYLEPFFIIFPSKIHDALEFSFSRFLIRQRNLLHGYEARKLKHIPKIVYVSCERLLELCGKGKALESLRAAVIDPIPPDLISIASQSLSKDSVFSEDSSFQNNLDGDNDNDSPQQRLNRSQSQKSYLKSMRDYPNVDSYEHTRKNSNSSTKAKVQYSLSAPTNLKPSGISPDRSSGISPRQRQSSPGKFQDDSKTMRDADEDEEEDDDDCIVYGLSNEQMELAAQKAEEELRKAEEEEIKMFKERKLSLRSSKLSIKMSVRDVCTSILTTEYSEQKRKAIDSIETALNKSDETWKLLASEEDPEVVSAVMWDWLDQLNEPILRAQDVSVLVENYNDPQRALMHIEKSTKHFLEYLARVLSKLQTGSSHEHQAVVERLLCHLCQKRLGLGLFPFSGTQAYVEEEKHDISERVFKLFTELIHLEKK</sequence>
<dbReference type="SMART" id="SM00195">
    <property type="entry name" value="DSPc"/>
    <property type="match status" value="1"/>
</dbReference>
<evidence type="ECO:0000256" key="2">
    <source>
        <dbReference type="ARBA" id="ARBA00022912"/>
    </source>
</evidence>
<evidence type="ECO:0000259" key="6">
    <source>
        <dbReference type="PROSITE" id="PS50056"/>
    </source>
</evidence>
<dbReference type="InterPro" id="IPR050561">
    <property type="entry name" value="PTP"/>
</dbReference>
<evidence type="ECO:0000256" key="4">
    <source>
        <dbReference type="SAM" id="MobiDB-lite"/>
    </source>
</evidence>
<dbReference type="SUPFAM" id="SSF52799">
    <property type="entry name" value="(Phosphotyrosine protein) phosphatases II"/>
    <property type="match status" value="1"/>
</dbReference>
<name>A0ABM0ZYX2_APLCA</name>
<dbReference type="InterPro" id="IPR003595">
    <property type="entry name" value="Tyr_Pase_cat"/>
</dbReference>
<evidence type="ECO:0000256" key="3">
    <source>
        <dbReference type="SAM" id="Coils"/>
    </source>
</evidence>
<feature type="region of interest" description="Disordered" evidence="4">
    <location>
        <begin position="1"/>
        <end position="27"/>
    </location>
</feature>
<dbReference type="PROSITE" id="PS00383">
    <property type="entry name" value="TYR_PHOSPHATASE_1"/>
    <property type="match status" value="1"/>
</dbReference>
<dbReference type="InterPro" id="IPR029021">
    <property type="entry name" value="Prot-tyrosine_phosphatase-like"/>
</dbReference>
<dbReference type="CDD" id="cd14506">
    <property type="entry name" value="PTP_PTPDC1"/>
    <property type="match status" value="1"/>
</dbReference>
<evidence type="ECO:0000313" key="8">
    <source>
        <dbReference type="RefSeq" id="XP_012937402.1"/>
    </source>
</evidence>
<evidence type="ECO:0000256" key="1">
    <source>
        <dbReference type="ARBA" id="ARBA00022801"/>
    </source>
</evidence>
<dbReference type="InterPro" id="IPR008936">
    <property type="entry name" value="Rho_GTPase_activation_prot"/>
</dbReference>
<keyword evidence="2" id="KW-0904">Protein phosphatase</keyword>
<evidence type="ECO:0000313" key="7">
    <source>
        <dbReference type="Proteomes" id="UP000694888"/>
    </source>
</evidence>
<feature type="compositionally biased region" description="Polar residues" evidence="4">
    <location>
        <begin position="383"/>
        <end position="403"/>
    </location>
</feature>
<feature type="compositionally biased region" description="Polar residues" evidence="4">
    <location>
        <begin position="334"/>
        <end position="364"/>
    </location>
</feature>
<dbReference type="InterPro" id="IPR016130">
    <property type="entry name" value="Tyr_Pase_AS"/>
</dbReference>
<reference evidence="8" key="1">
    <citation type="submission" date="2025-08" db="UniProtKB">
        <authorList>
            <consortium name="RefSeq"/>
        </authorList>
    </citation>
    <scope>IDENTIFICATION</scope>
</reference>
<dbReference type="GeneID" id="101846647"/>
<dbReference type="InterPro" id="IPR000340">
    <property type="entry name" value="Dual-sp_phosphatase_cat-dom"/>
</dbReference>
<dbReference type="InterPro" id="IPR020422">
    <property type="entry name" value="TYR_PHOSPHATASE_DUAL_dom"/>
</dbReference>
<dbReference type="Gene3D" id="3.90.190.10">
    <property type="entry name" value="Protein tyrosine phosphatase superfamily"/>
    <property type="match status" value="1"/>
</dbReference>
<evidence type="ECO:0000259" key="5">
    <source>
        <dbReference type="PROSITE" id="PS50054"/>
    </source>
</evidence>
<keyword evidence="7" id="KW-1185">Reference proteome</keyword>
<dbReference type="InterPro" id="IPR000387">
    <property type="entry name" value="Tyr_Pase_dom"/>
</dbReference>
<feature type="compositionally biased region" description="Basic and acidic residues" evidence="4">
    <location>
        <begin position="427"/>
        <end position="436"/>
    </location>
</feature>
<dbReference type="PROSITE" id="PS50056">
    <property type="entry name" value="TYR_PHOSPHATASE_2"/>
    <property type="match status" value="1"/>
</dbReference>
<dbReference type="PROSITE" id="PS50054">
    <property type="entry name" value="TYR_PHOSPHATASE_DUAL"/>
    <property type="match status" value="1"/>
</dbReference>
<dbReference type="SMART" id="SM00404">
    <property type="entry name" value="PTPc_motif"/>
    <property type="match status" value="1"/>
</dbReference>
<feature type="domain" description="Tyrosine-protein phosphatase" evidence="5">
    <location>
        <begin position="79"/>
        <end position="250"/>
    </location>
</feature>
<dbReference type="Pfam" id="PF00782">
    <property type="entry name" value="DSPc"/>
    <property type="match status" value="1"/>
</dbReference>
<organism evidence="7 8">
    <name type="scientific">Aplysia californica</name>
    <name type="common">California sea hare</name>
    <dbReference type="NCBI Taxonomy" id="6500"/>
    <lineage>
        <taxon>Eukaryota</taxon>
        <taxon>Metazoa</taxon>
        <taxon>Spiralia</taxon>
        <taxon>Lophotrochozoa</taxon>
        <taxon>Mollusca</taxon>
        <taxon>Gastropoda</taxon>
        <taxon>Heterobranchia</taxon>
        <taxon>Euthyneura</taxon>
        <taxon>Tectipleura</taxon>
        <taxon>Aplysiida</taxon>
        <taxon>Aplysioidea</taxon>
        <taxon>Aplysiidae</taxon>
        <taxon>Aplysia</taxon>
    </lineage>
</organism>
<dbReference type="PANTHER" id="PTHR23339">
    <property type="entry name" value="TYROSINE SPECIFIC PROTEIN PHOSPHATASE AND DUAL SPECIFICITY PROTEIN PHOSPHATASE"/>
    <property type="match status" value="1"/>
</dbReference>
<accession>A0ABM0ZYX2</accession>
<dbReference type="Gene3D" id="1.10.555.10">
    <property type="entry name" value="Rho GTPase activation protein"/>
    <property type="match status" value="1"/>
</dbReference>
<dbReference type="RefSeq" id="XP_012937402.1">
    <property type="nucleotide sequence ID" value="XM_013081948.2"/>
</dbReference>
<proteinExistence type="predicted"/>
<gene>
    <name evidence="8" type="primary">LOC101846647</name>
</gene>